<evidence type="ECO:0000313" key="1">
    <source>
        <dbReference type="EMBL" id="ADN09685.1"/>
    </source>
</evidence>
<accession>E0UPF5</accession>
<dbReference type="RefSeq" id="WP_013327438.1">
    <property type="nucleotide sequence ID" value="NC_014506.1"/>
</dbReference>
<dbReference type="EMBL" id="CP002205">
    <property type="protein sequence ID" value="ADN09685.1"/>
    <property type="molecule type" value="Genomic_DNA"/>
</dbReference>
<dbReference type="Proteomes" id="UP000007803">
    <property type="component" value="Chromosome"/>
</dbReference>
<name>E0UPF5_SULAO</name>
<dbReference type="STRING" id="563040.Saut_1638"/>
<reference evidence="2" key="1">
    <citation type="journal article" date="2010" name="Stand. Genomic Sci.">
        <title>Complete genome sequence of Sulfurimonas autotrophica type strain (OK10).</title>
        <authorList>
            <person name="Sikorski J."/>
            <person name="Munk C."/>
            <person name="Lapidus A."/>
            <person name="Djao O."/>
            <person name="Lucas S."/>
            <person name="Glavina Del Rio T."/>
            <person name="Nolan M."/>
            <person name="Tice H."/>
            <person name="Han C."/>
            <person name="Cheng J."/>
            <person name="Tapia R."/>
            <person name="Goodwin L."/>
            <person name="Pitluck S."/>
            <person name="Liolios K."/>
            <person name="Ivanova N."/>
            <person name="Mavromatis K."/>
            <person name="Mikhailova N."/>
            <person name="Pati A."/>
            <person name="Sims D."/>
            <person name="Meincke L."/>
            <person name="Brettin T."/>
            <person name="Detter J."/>
            <person name="Chen A."/>
            <person name="Palaniappan K."/>
            <person name="Land M."/>
            <person name="Hauser L."/>
            <person name="Chang Y."/>
            <person name="Jeffries C."/>
            <person name="Rohde M."/>
            <person name="Lang E."/>
            <person name="Spring S."/>
            <person name="Goker M."/>
            <person name="Woyke T."/>
            <person name="Bristow J."/>
            <person name="Eisen J."/>
            <person name="Markowitz V."/>
            <person name="Hugenholtz P."/>
            <person name="Kyrpides N."/>
            <person name="Klenk H."/>
        </authorList>
    </citation>
    <scope>NUCLEOTIDE SEQUENCE [LARGE SCALE GENOMIC DNA]</scope>
    <source>
        <strain evidence="2">ATCC BAA-671 / DSM 16294 / JCM 11897 / OK10</strain>
    </source>
</reference>
<organism evidence="1 2">
    <name type="scientific">Sulfurimonas autotrophica (strain ATCC BAA-671 / DSM 16294 / JCM 11897 / OK10)</name>
    <dbReference type="NCBI Taxonomy" id="563040"/>
    <lineage>
        <taxon>Bacteria</taxon>
        <taxon>Pseudomonadati</taxon>
        <taxon>Campylobacterota</taxon>
        <taxon>Epsilonproteobacteria</taxon>
        <taxon>Campylobacterales</taxon>
        <taxon>Sulfurimonadaceae</taxon>
        <taxon>Sulfurimonas</taxon>
    </lineage>
</organism>
<keyword evidence="2" id="KW-1185">Reference proteome</keyword>
<gene>
    <name evidence="1" type="ordered locus">Saut_1638</name>
</gene>
<dbReference type="OrthoDB" id="5334786at2"/>
<evidence type="ECO:0000313" key="2">
    <source>
        <dbReference type="Proteomes" id="UP000007803"/>
    </source>
</evidence>
<sequence>MADINWTEYKEYKKYTTKKDNFEILLDFIKSYYNMTSPFDIFDMLDDDETAKMMLNKRKIRDAEKLESFMYKH</sequence>
<dbReference type="KEGG" id="sua:Saut_1638"/>
<proteinExistence type="predicted"/>
<dbReference type="AlphaFoldDB" id="E0UPF5"/>
<dbReference type="HOGENOM" id="CLU_2703485_0_0_7"/>
<protein>
    <submittedName>
        <fullName evidence="1">Uncharacterized protein</fullName>
    </submittedName>
</protein>